<feature type="transmembrane region" description="Helical" evidence="1">
    <location>
        <begin position="64"/>
        <end position="81"/>
    </location>
</feature>
<keyword evidence="1" id="KW-1133">Transmembrane helix</keyword>
<organism evidence="2">
    <name type="scientific">Ignisphaera aggregans</name>
    <dbReference type="NCBI Taxonomy" id="334771"/>
    <lineage>
        <taxon>Archaea</taxon>
        <taxon>Thermoproteota</taxon>
        <taxon>Thermoprotei</taxon>
        <taxon>Desulfurococcales</taxon>
        <taxon>Desulfurococcaceae</taxon>
        <taxon>Ignisphaera</taxon>
    </lineage>
</organism>
<protein>
    <submittedName>
        <fullName evidence="2">Uncharacterized protein</fullName>
    </submittedName>
</protein>
<name>A0A7C4BC03_9CREN</name>
<evidence type="ECO:0000313" key="2">
    <source>
        <dbReference type="EMBL" id="HGI87420.1"/>
    </source>
</evidence>
<proteinExistence type="predicted"/>
<dbReference type="AlphaFoldDB" id="A0A7C4BC03"/>
<accession>A0A7C4BC03</accession>
<reference evidence="2" key="1">
    <citation type="journal article" date="2020" name="mSystems">
        <title>Genome- and Community-Level Interaction Insights into Carbon Utilization and Element Cycling Functions of Hydrothermarchaeota in Hydrothermal Sediment.</title>
        <authorList>
            <person name="Zhou Z."/>
            <person name="Liu Y."/>
            <person name="Xu W."/>
            <person name="Pan J."/>
            <person name="Luo Z.H."/>
            <person name="Li M."/>
        </authorList>
    </citation>
    <scope>NUCLEOTIDE SEQUENCE [LARGE SCALE GENOMIC DNA]</scope>
    <source>
        <strain evidence="2">SpSt-732</strain>
    </source>
</reference>
<sequence>MSGNDDIVIWVTETVKHGILPLHYLDRAVKKVLELIERTAISTVTQLTTMLSTVLSTTIRETDWITTIVLAVILFIIGLAIG</sequence>
<dbReference type="EMBL" id="DTFF01000028">
    <property type="protein sequence ID" value="HGI87420.1"/>
    <property type="molecule type" value="Genomic_DNA"/>
</dbReference>
<keyword evidence="1" id="KW-0472">Membrane</keyword>
<gene>
    <name evidence="2" type="ORF">ENV14_03395</name>
</gene>
<comment type="caution">
    <text evidence="2">The sequence shown here is derived from an EMBL/GenBank/DDBJ whole genome shotgun (WGS) entry which is preliminary data.</text>
</comment>
<keyword evidence="1" id="KW-0812">Transmembrane</keyword>
<evidence type="ECO:0000256" key="1">
    <source>
        <dbReference type="SAM" id="Phobius"/>
    </source>
</evidence>